<protein>
    <submittedName>
        <fullName evidence="1">RING finger and transmembrane domain-containing protein 2-like</fullName>
    </submittedName>
</protein>
<reference evidence="1" key="1">
    <citation type="submission" date="2018-02" db="EMBL/GenBank/DDBJ databases">
        <title>Rhizophora mucronata_Transcriptome.</title>
        <authorList>
            <person name="Meera S.P."/>
            <person name="Sreeshan A."/>
            <person name="Augustine A."/>
        </authorList>
    </citation>
    <scope>NUCLEOTIDE SEQUENCE</scope>
    <source>
        <tissue evidence="1">Leaf</tissue>
    </source>
</reference>
<accession>A0A2P2LP20</accession>
<evidence type="ECO:0000313" key="1">
    <source>
        <dbReference type="EMBL" id="MBX19700.1"/>
    </source>
</evidence>
<proteinExistence type="predicted"/>
<dbReference type="EMBL" id="GGEC01039216">
    <property type="protein sequence ID" value="MBX19700.1"/>
    <property type="molecule type" value="Transcribed_RNA"/>
</dbReference>
<keyword evidence="1" id="KW-0812">Transmembrane</keyword>
<dbReference type="AlphaFoldDB" id="A0A2P2LP20"/>
<keyword evidence="1" id="KW-0472">Membrane</keyword>
<sequence length="87" mass="10080">MLPFYYGVNTSSVKIVYPNGLREKGHVPYAGLWLDLQILDLLVMVQQAYSSRYFKAFVKKTEIFCSSSKHLPKYTISGSSYRLRYLC</sequence>
<name>A0A2P2LP20_RHIMU</name>
<organism evidence="1">
    <name type="scientific">Rhizophora mucronata</name>
    <name type="common">Asiatic mangrove</name>
    <dbReference type="NCBI Taxonomy" id="61149"/>
    <lineage>
        <taxon>Eukaryota</taxon>
        <taxon>Viridiplantae</taxon>
        <taxon>Streptophyta</taxon>
        <taxon>Embryophyta</taxon>
        <taxon>Tracheophyta</taxon>
        <taxon>Spermatophyta</taxon>
        <taxon>Magnoliopsida</taxon>
        <taxon>eudicotyledons</taxon>
        <taxon>Gunneridae</taxon>
        <taxon>Pentapetalae</taxon>
        <taxon>rosids</taxon>
        <taxon>fabids</taxon>
        <taxon>Malpighiales</taxon>
        <taxon>Rhizophoraceae</taxon>
        <taxon>Rhizophora</taxon>
    </lineage>
</organism>